<reference evidence="2" key="1">
    <citation type="submission" date="2014-11" db="EMBL/GenBank/DDBJ databases">
        <authorList>
            <person name="Amaro Gonzalez C."/>
        </authorList>
    </citation>
    <scope>NUCLEOTIDE SEQUENCE</scope>
</reference>
<dbReference type="AlphaFoldDB" id="A0A0E9QB06"/>
<evidence type="ECO:0000256" key="1">
    <source>
        <dbReference type="SAM" id="Phobius"/>
    </source>
</evidence>
<dbReference type="EMBL" id="GBXM01094638">
    <property type="protein sequence ID" value="JAH13939.1"/>
    <property type="molecule type" value="Transcribed_RNA"/>
</dbReference>
<keyword evidence="1" id="KW-0812">Transmembrane</keyword>
<sequence length="24" mass="2902">MWPKIQKAFIYILLTGILHIFIEL</sequence>
<keyword evidence="1" id="KW-1133">Transmembrane helix</keyword>
<accession>A0A0E9QB06</accession>
<organism evidence="2">
    <name type="scientific">Anguilla anguilla</name>
    <name type="common">European freshwater eel</name>
    <name type="synonym">Muraena anguilla</name>
    <dbReference type="NCBI Taxonomy" id="7936"/>
    <lineage>
        <taxon>Eukaryota</taxon>
        <taxon>Metazoa</taxon>
        <taxon>Chordata</taxon>
        <taxon>Craniata</taxon>
        <taxon>Vertebrata</taxon>
        <taxon>Euteleostomi</taxon>
        <taxon>Actinopterygii</taxon>
        <taxon>Neopterygii</taxon>
        <taxon>Teleostei</taxon>
        <taxon>Anguilliformes</taxon>
        <taxon>Anguillidae</taxon>
        <taxon>Anguilla</taxon>
    </lineage>
</organism>
<name>A0A0E9QB06_ANGAN</name>
<keyword evidence="1" id="KW-0472">Membrane</keyword>
<protein>
    <submittedName>
        <fullName evidence="2">Uncharacterized protein</fullName>
    </submittedName>
</protein>
<feature type="transmembrane region" description="Helical" evidence="1">
    <location>
        <begin position="6"/>
        <end position="22"/>
    </location>
</feature>
<proteinExistence type="predicted"/>
<evidence type="ECO:0000313" key="2">
    <source>
        <dbReference type="EMBL" id="JAH13939.1"/>
    </source>
</evidence>
<reference evidence="2" key="2">
    <citation type="journal article" date="2015" name="Fish Shellfish Immunol.">
        <title>Early steps in the European eel (Anguilla anguilla)-Vibrio vulnificus interaction in the gills: Role of the RtxA13 toxin.</title>
        <authorList>
            <person name="Callol A."/>
            <person name="Pajuelo D."/>
            <person name="Ebbesson L."/>
            <person name="Teles M."/>
            <person name="MacKenzie S."/>
            <person name="Amaro C."/>
        </authorList>
    </citation>
    <scope>NUCLEOTIDE SEQUENCE</scope>
</reference>